<comment type="caution">
    <text evidence="1">The sequence shown here is derived from an EMBL/GenBank/DDBJ whole genome shotgun (WGS) entry which is preliminary data.</text>
</comment>
<proteinExistence type="predicted"/>
<gene>
    <name evidence="1" type="ORF">DSO57_1002592</name>
</gene>
<sequence length="701" mass="78541">MGEIINCCKELVFQVVCFSAFEPVIITNGVNVVACNRGAVDLFAYRSKKELLALSVRELIDLHFQPTVVADGEGNTRAACEKDITFAKVKNENSIKQAANVNTKTWNSENIKYHTISIVDIPIVRAANKKRLLRLDKALLNFSSAKKFQVALLSNLTQMADALPSLVWIVSHTGELLYQNDQVMQVFGVDTVNGSWQECLHPADVNWVLAAWMDGLRKRKHTTIEVRYRNAKKKPDPDGAFSYRSHLMQTTPIPGSTQFVCFSVDIHDLKEAESEKQRLAAKEKLAIETSKLKSAFLSMMSHEIRTPLFGIIGNICLLQDTELSCSQRELITNIEGSSKLMMAVIQDILDFSRIEAGKLRISKEPFSFNRTLSICSGMVEQAARRKGLSFKMPVLNSQVNALGDSVRILQVLNNLASNAIKFTNEGCVAIRFEYILVEETLQVKLIVSDTGIGFGPELQAQLFTPWVQADSTTQRLYGGSGLGLAITKSLVDMMGGSISTKSKPGIGSQFTVSLSLPSLDSDYDLGSSRSNPDSPNDLKFELYTSYPTHQPAECHSPKKFKVLLAEDNPINQDILRRYLMKIEDVECILTSDGQQALDEYQRHPPRHYHIILLDQSMPHMDGDEICRRIRQRDKKQIVISISANALLADSFHQSGMNDHISKPVEFTAFRNTLSYWLEQTDILYKEDTSFALLNDGQSWLK</sequence>
<organism evidence="1 2">
    <name type="scientific">Entomophthora muscae</name>
    <dbReference type="NCBI Taxonomy" id="34485"/>
    <lineage>
        <taxon>Eukaryota</taxon>
        <taxon>Fungi</taxon>
        <taxon>Fungi incertae sedis</taxon>
        <taxon>Zoopagomycota</taxon>
        <taxon>Entomophthoromycotina</taxon>
        <taxon>Entomophthoromycetes</taxon>
        <taxon>Entomophthorales</taxon>
        <taxon>Entomophthoraceae</taxon>
        <taxon>Entomophthora</taxon>
    </lineage>
</organism>
<keyword evidence="2" id="KW-1185">Reference proteome</keyword>
<dbReference type="EMBL" id="QTSX02001426">
    <property type="protein sequence ID" value="KAJ9082646.1"/>
    <property type="molecule type" value="Genomic_DNA"/>
</dbReference>
<accession>A0ACC2U7X2</accession>
<protein>
    <submittedName>
        <fullName evidence="1">Uncharacterized protein</fullName>
    </submittedName>
</protein>
<dbReference type="Proteomes" id="UP001165960">
    <property type="component" value="Unassembled WGS sequence"/>
</dbReference>
<reference evidence="1" key="1">
    <citation type="submission" date="2022-04" db="EMBL/GenBank/DDBJ databases">
        <title>Genome of the entomopathogenic fungus Entomophthora muscae.</title>
        <authorList>
            <person name="Elya C."/>
            <person name="Lovett B.R."/>
            <person name="Lee E."/>
            <person name="Macias A.M."/>
            <person name="Hajek A.E."/>
            <person name="De Bivort B.L."/>
            <person name="Kasson M.T."/>
            <person name="De Fine Licht H.H."/>
            <person name="Stajich J.E."/>
        </authorList>
    </citation>
    <scope>NUCLEOTIDE SEQUENCE</scope>
    <source>
        <strain evidence="1">Berkeley</strain>
    </source>
</reference>
<evidence type="ECO:0000313" key="2">
    <source>
        <dbReference type="Proteomes" id="UP001165960"/>
    </source>
</evidence>
<evidence type="ECO:0000313" key="1">
    <source>
        <dbReference type="EMBL" id="KAJ9082646.1"/>
    </source>
</evidence>
<name>A0ACC2U7X2_9FUNG</name>